<dbReference type="EMBL" id="JAOL01000084">
    <property type="protein sequence ID" value="EUA91893.1"/>
    <property type="molecule type" value="Genomic_DNA"/>
</dbReference>
<evidence type="ECO:0000256" key="2">
    <source>
        <dbReference type="ARBA" id="ARBA00023002"/>
    </source>
</evidence>
<dbReference type="Gene3D" id="3.40.605.10">
    <property type="entry name" value="Aldehyde Dehydrogenase, Chain A, domain 1"/>
    <property type="match status" value="1"/>
</dbReference>
<proteinExistence type="inferred from homology"/>
<name>A0ABN0R480_MYCUL</name>
<comment type="similarity">
    <text evidence="1 4">Belongs to the aldehyde dehydrogenase family.</text>
</comment>
<keyword evidence="2 4" id="KW-0560">Oxidoreductase</keyword>
<feature type="domain" description="Aldehyde dehydrogenase" evidence="5">
    <location>
        <begin position="11"/>
        <end position="196"/>
    </location>
</feature>
<dbReference type="PANTHER" id="PTHR42804">
    <property type="entry name" value="ALDEHYDE DEHYDROGENASE"/>
    <property type="match status" value="1"/>
</dbReference>
<reference evidence="6 7" key="1">
    <citation type="submission" date="2014-01" db="EMBL/GenBank/DDBJ databases">
        <authorList>
            <person name="Dobos K."/>
            <person name="Lenaerts A."/>
            <person name="Ordway D."/>
            <person name="DeGroote M.A."/>
            <person name="Parker T."/>
            <person name="Sizemore C."/>
            <person name="Tallon L.J."/>
            <person name="Sadzewicz L.K."/>
            <person name="Sengamalay N."/>
            <person name="Fraser C.M."/>
            <person name="Hine E."/>
            <person name="Shefchek K.A."/>
            <person name="Das S.P."/>
            <person name="Tettelin H."/>
        </authorList>
    </citation>
    <scope>NUCLEOTIDE SEQUENCE [LARGE SCALE GENOMIC DNA]</scope>
    <source>
        <strain evidence="6 7">Harvey</strain>
    </source>
</reference>
<sequence length="202" mass="21428">MLVSITGQMTTRKVWREPVGVVGAIVPWNFPFEVTINKLGQALGTGNTVVLKPAPDTPFNATRLGRLIAEKTDIPPGVVSVVTASDHLVGEELTLSAKVDLISFTGSTGVGKRIMEKGAATMKRLFLELGGKSATIVLEDAEFGLACAIGIAPCMHAGQGCANPTRMLLPRSRYDEGVAILKSIYDNVMPADPQDPPRCAAR</sequence>
<dbReference type="Pfam" id="PF00171">
    <property type="entry name" value="Aldedh"/>
    <property type="match status" value="1"/>
</dbReference>
<evidence type="ECO:0000313" key="6">
    <source>
        <dbReference type="EMBL" id="EUA91893.1"/>
    </source>
</evidence>
<dbReference type="InterPro" id="IPR029510">
    <property type="entry name" value="Ald_DH_CS_GLU"/>
</dbReference>
<dbReference type="InterPro" id="IPR016163">
    <property type="entry name" value="Ald_DH_C"/>
</dbReference>
<evidence type="ECO:0000313" key="7">
    <source>
        <dbReference type="Proteomes" id="UP000020681"/>
    </source>
</evidence>
<keyword evidence="7" id="KW-1185">Reference proteome</keyword>
<gene>
    <name evidence="6" type="ORF">I551_1623</name>
</gene>
<dbReference type="InterPro" id="IPR016162">
    <property type="entry name" value="Ald_DH_N"/>
</dbReference>
<dbReference type="PANTHER" id="PTHR42804:SF1">
    <property type="entry name" value="ALDEHYDE DEHYDROGENASE-RELATED"/>
    <property type="match status" value="1"/>
</dbReference>
<evidence type="ECO:0000256" key="3">
    <source>
        <dbReference type="PROSITE-ProRule" id="PRU10007"/>
    </source>
</evidence>
<evidence type="ECO:0000256" key="4">
    <source>
        <dbReference type="RuleBase" id="RU003345"/>
    </source>
</evidence>
<feature type="active site" evidence="3">
    <location>
        <position position="128"/>
    </location>
</feature>
<comment type="caution">
    <text evidence="6">The sequence shown here is derived from an EMBL/GenBank/DDBJ whole genome shotgun (WGS) entry which is preliminary data.</text>
</comment>
<evidence type="ECO:0000256" key="1">
    <source>
        <dbReference type="ARBA" id="ARBA00009986"/>
    </source>
</evidence>
<protein>
    <submittedName>
        <fullName evidence="6">Aldehyde dehydrogenase family protein</fullName>
    </submittedName>
</protein>
<dbReference type="Proteomes" id="UP000020681">
    <property type="component" value="Unassembled WGS sequence"/>
</dbReference>
<evidence type="ECO:0000259" key="5">
    <source>
        <dbReference type="Pfam" id="PF00171"/>
    </source>
</evidence>
<dbReference type="SUPFAM" id="SSF53720">
    <property type="entry name" value="ALDH-like"/>
    <property type="match status" value="1"/>
</dbReference>
<dbReference type="PROSITE" id="PS00687">
    <property type="entry name" value="ALDEHYDE_DEHYDR_GLU"/>
    <property type="match status" value="1"/>
</dbReference>
<dbReference type="InterPro" id="IPR016161">
    <property type="entry name" value="Ald_DH/histidinol_DH"/>
</dbReference>
<dbReference type="Gene3D" id="3.40.309.10">
    <property type="entry name" value="Aldehyde Dehydrogenase, Chain A, domain 2"/>
    <property type="match status" value="1"/>
</dbReference>
<dbReference type="InterPro" id="IPR015590">
    <property type="entry name" value="Aldehyde_DH_dom"/>
</dbReference>
<accession>A0ABN0R480</accession>
<organism evidence="6 7">
    <name type="scientific">Mycobacterium ulcerans str. Harvey</name>
    <dbReference type="NCBI Taxonomy" id="1299332"/>
    <lineage>
        <taxon>Bacteria</taxon>
        <taxon>Bacillati</taxon>
        <taxon>Actinomycetota</taxon>
        <taxon>Actinomycetes</taxon>
        <taxon>Mycobacteriales</taxon>
        <taxon>Mycobacteriaceae</taxon>
        <taxon>Mycobacterium</taxon>
        <taxon>Mycobacterium ulcerans group</taxon>
    </lineage>
</organism>